<feature type="compositionally biased region" description="Acidic residues" evidence="2">
    <location>
        <begin position="65"/>
        <end position="75"/>
    </location>
</feature>
<gene>
    <name evidence="3" type="ORF">BDY21DRAFT_340729</name>
</gene>
<evidence type="ECO:0000313" key="3">
    <source>
        <dbReference type="EMBL" id="KAF2458598.1"/>
    </source>
</evidence>
<proteinExistence type="predicted"/>
<keyword evidence="4" id="KW-1185">Reference proteome</keyword>
<evidence type="ECO:0000256" key="1">
    <source>
        <dbReference type="ARBA" id="ARBA00023242"/>
    </source>
</evidence>
<accession>A0A6A6P493</accession>
<feature type="region of interest" description="Disordered" evidence="2">
    <location>
        <begin position="56"/>
        <end position="112"/>
    </location>
</feature>
<name>A0A6A6P493_9PEZI</name>
<dbReference type="GO" id="GO:0003700">
    <property type="term" value="F:DNA-binding transcription factor activity"/>
    <property type="evidence" value="ECO:0007669"/>
    <property type="project" value="TreeGrafter"/>
</dbReference>
<dbReference type="PANTHER" id="PTHR37534">
    <property type="entry name" value="TRANSCRIPTIONAL ACTIVATOR PROTEIN UGA3"/>
    <property type="match status" value="1"/>
</dbReference>
<evidence type="ECO:0000313" key="4">
    <source>
        <dbReference type="Proteomes" id="UP000799766"/>
    </source>
</evidence>
<keyword evidence="1" id="KW-0539">Nucleus</keyword>
<organism evidence="3 4">
    <name type="scientific">Lineolata rhizophorae</name>
    <dbReference type="NCBI Taxonomy" id="578093"/>
    <lineage>
        <taxon>Eukaryota</taxon>
        <taxon>Fungi</taxon>
        <taxon>Dikarya</taxon>
        <taxon>Ascomycota</taxon>
        <taxon>Pezizomycotina</taxon>
        <taxon>Dothideomycetes</taxon>
        <taxon>Dothideomycetes incertae sedis</taxon>
        <taxon>Lineolatales</taxon>
        <taxon>Lineolataceae</taxon>
        <taxon>Lineolata</taxon>
    </lineage>
</organism>
<dbReference type="OrthoDB" id="407832at2759"/>
<protein>
    <recommendedName>
        <fullName evidence="5">Fungal-specific transcription factor domain-containing protein</fullName>
    </recommendedName>
</protein>
<reference evidence="3" key="1">
    <citation type="journal article" date="2020" name="Stud. Mycol.">
        <title>101 Dothideomycetes genomes: a test case for predicting lifestyles and emergence of pathogens.</title>
        <authorList>
            <person name="Haridas S."/>
            <person name="Albert R."/>
            <person name="Binder M."/>
            <person name="Bloem J."/>
            <person name="Labutti K."/>
            <person name="Salamov A."/>
            <person name="Andreopoulos B."/>
            <person name="Baker S."/>
            <person name="Barry K."/>
            <person name="Bills G."/>
            <person name="Bluhm B."/>
            <person name="Cannon C."/>
            <person name="Castanera R."/>
            <person name="Culley D."/>
            <person name="Daum C."/>
            <person name="Ezra D."/>
            <person name="Gonzalez J."/>
            <person name="Henrissat B."/>
            <person name="Kuo A."/>
            <person name="Liang C."/>
            <person name="Lipzen A."/>
            <person name="Lutzoni F."/>
            <person name="Magnuson J."/>
            <person name="Mondo S."/>
            <person name="Nolan M."/>
            <person name="Ohm R."/>
            <person name="Pangilinan J."/>
            <person name="Park H.-J."/>
            <person name="Ramirez L."/>
            <person name="Alfaro M."/>
            <person name="Sun H."/>
            <person name="Tritt A."/>
            <person name="Yoshinaga Y."/>
            <person name="Zwiers L.-H."/>
            <person name="Turgeon B."/>
            <person name="Goodwin S."/>
            <person name="Spatafora J."/>
            <person name="Crous P."/>
            <person name="Grigoriev I."/>
        </authorList>
    </citation>
    <scope>NUCLEOTIDE SEQUENCE</scope>
    <source>
        <strain evidence="3">ATCC 16933</strain>
    </source>
</reference>
<dbReference type="PANTHER" id="PTHR37534:SF2">
    <property type="entry name" value="N-ACETYLTRANSFERASE DOMAIN-CONTAINING PROTEIN"/>
    <property type="match status" value="1"/>
</dbReference>
<dbReference type="GO" id="GO:0005634">
    <property type="term" value="C:nucleus"/>
    <property type="evidence" value="ECO:0007669"/>
    <property type="project" value="TreeGrafter"/>
</dbReference>
<evidence type="ECO:0008006" key="5">
    <source>
        <dbReference type="Google" id="ProtNLM"/>
    </source>
</evidence>
<sequence length="544" mass="62237">MPAAGKRARKVKFRYSACPGPPRCRADYKKYEFFFDADQVWIDTRRSITFQDQTDLVTSAGNTNEDAEDTPEDAGESPAKQPRWETAQISNNQRRTEKCPQQEPPECQLSNEPRKRRTYFDPLLNNPLMLPSPGDAEIVAECPRYLAYDYKICTCSSVKEAQLLRSYMENVAPKLDVTNDAKHYSRLVPTLAADNPVLFNVILALGARLNKCEPEVGPYDPYLYLRKCTQFLVPHIHQGVKCKDEVLALASVLLRWFKDLKDLQGERPFTFCTDDMYPELRNKSLLELESGILKTAYWTHVRYEIISAAAQKRDIRANINDCSFDPSLAPMSEAAWSNRVVWICARAVRLTFGTIGSEESIGSLSATGSRFCQKFKDEWTSLDQMLQLWGRWRPDSFNATFVKVERVSATQSKGCVYHAFDEHVDATQHHLLGSLLLEMFNPFVPPRSLDDDATLKTKNTVAFLLRRMINVAMSNRYPPAVYITCSALVASRKYLQDRQHRDGVIQFLQRAERDYEWPTRAMVEAMTNEWGLEGPFDYMASCGR</sequence>
<dbReference type="GO" id="GO:0045944">
    <property type="term" value="P:positive regulation of transcription by RNA polymerase II"/>
    <property type="evidence" value="ECO:0007669"/>
    <property type="project" value="TreeGrafter"/>
</dbReference>
<dbReference type="AlphaFoldDB" id="A0A6A6P493"/>
<dbReference type="EMBL" id="MU001677">
    <property type="protein sequence ID" value="KAF2458598.1"/>
    <property type="molecule type" value="Genomic_DNA"/>
</dbReference>
<evidence type="ECO:0000256" key="2">
    <source>
        <dbReference type="SAM" id="MobiDB-lite"/>
    </source>
</evidence>
<dbReference type="Proteomes" id="UP000799766">
    <property type="component" value="Unassembled WGS sequence"/>
</dbReference>
<dbReference type="GO" id="GO:0000976">
    <property type="term" value="F:transcription cis-regulatory region binding"/>
    <property type="evidence" value="ECO:0007669"/>
    <property type="project" value="TreeGrafter"/>
</dbReference>